<dbReference type="GeneID" id="96668321"/>
<dbReference type="OrthoDB" id="2329191at2"/>
<organism evidence="1 2">
    <name type="scientific">Companilactobacillus paralimentarius DSM 13238 = JCM 10415</name>
    <dbReference type="NCBI Taxonomy" id="1122151"/>
    <lineage>
        <taxon>Bacteria</taxon>
        <taxon>Bacillati</taxon>
        <taxon>Bacillota</taxon>
        <taxon>Bacilli</taxon>
        <taxon>Lactobacillales</taxon>
        <taxon>Lactobacillaceae</taxon>
        <taxon>Companilactobacillus</taxon>
    </lineage>
</organism>
<gene>
    <name evidence="1" type="ORF">FD33_GL000258</name>
</gene>
<reference evidence="1 2" key="1">
    <citation type="journal article" date="2015" name="Genome Announc.">
        <title>Expanding the biotechnology potential of lactobacilli through comparative genomics of 213 strains and associated genera.</title>
        <authorList>
            <person name="Sun Z."/>
            <person name="Harris H.M."/>
            <person name="McCann A."/>
            <person name="Guo C."/>
            <person name="Argimon S."/>
            <person name="Zhang W."/>
            <person name="Yang X."/>
            <person name="Jeffery I.B."/>
            <person name="Cooney J.C."/>
            <person name="Kagawa T.F."/>
            <person name="Liu W."/>
            <person name="Song Y."/>
            <person name="Salvetti E."/>
            <person name="Wrobel A."/>
            <person name="Rasinkangas P."/>
            <person name="Parkhill J."/>
            <person name="Rea M.C."/>
            <person name="O'Sullivan O."/>
            <person name="Ritari J."/>
            <person name="Douillard F.P."/>
            <person name="Paul Ross R."/>
            <person name="Yang R."/>
            <person name="Briner A.E."/>
            <person name="Felis G.E."/>
            <person name="de Vos W.M."/>
            <person name="Barrangou R."/>
            <person name="Klaenhammer T.R."/>
            <person name="Caufield P.W."/>
            <person name="Cui Y."/>
            <person name="Zhang H."/>
            <person name="O'Toole P.W."/>
        </authorList>
    </citation>
    <scope>NUCLEOTIDE SEQUENCE [LARGE SCALE GENOMIC DNA]</scope>
    <source>
        <strain evidence="1 2">DSM 13238</strain>
    </source>
</reference>
<name>A0A0R1PD39_9LACO</name>
<comment type="caution">
    <text evidence="1">The sequence shown here is derived from an EMBL/GenBank/DDBJ whole genome shotgun (WGS) entry which is preliminary data.</text>
</comment>
<keyword evidence="2" id="KW-1185">Reference proteome</keyword>
<evidence type="ECO:0000313" key="1">
    <source>
        <dbReference type="EMBL" id="KRL30175.1"/>
    </source>
</evidence>
<dbReference type="InterPro" id="IPR009057">
    <property type="entry name" value="Homeodomain-like_sf"/>
</dbReference>
<accession>A0A0R1PD39</accession>
<dbReference type="AlphaFoldDB" id="A0A0R1PD39"/>
<dbReference type="SUPFAM" id="SSF46689">
    <property type="entry name" value="Homeodomain-like"/>
    <property type="match status" value="1"/>
</dbReference>
<dbReference type="PATRIC" id="fig|1122151.5.peg.268"/>
<dbReference type="RefSeq" id="WP_025085870.1">
    <property type="nucleotide sequence ID" value="NZ_AZES01000094.1"/>
</dbReference>
<dbReference type="EMBL" id="AZES01000094">
    <property type="protein sequence ID" value="KRL30175.1"/>
    <property type="molecule type" value="Genomic_DNA"/>
</dbReference>
<sequence>MTSRTLSKEKIVAAAVQIINNQESLTFTRLSKLLGTRSQAIYNYFPDVMAIKGAVAADFYNQLSQRLRVDLLGMSGKDAIKAFANVSVQFSLSHFLVVQKILSIPANDVDDKISDDGFPVILEILNKLLNSLIEDQKVQLIISRMLRDLIVGEIIHIGNSQFDNKLVAARDSFDKMLDITLLSL</sequence>
<evidence type="ECO:0000313" key="2">
    <source>
        <dbReference type="Proteomes" id="UP000051908"/>
    </source>
</evidence>
<proteinExistence type="predicted"/>
<dbReference type="Proteomes" id="UP000051908">
    <property type="component" value="Unassembled WGS sequence"/>
</dbReference>
<dbReference type="Gene3D" id="1.10.357.10">
    <property type="entry name" value="Tetracycline Repressor, domain 2"/>
    <property type="match status" value="1"/>
</dbReference>
<protein>
    <submittedName>
        <fullName evidence="1">TetR family transcriptional regulator</fullName>
    </submittedName>
</protein>
<dbReference type="Gene3D" id="1.10.10.60">
    <property type="entry name" value="Homeodomain-like"/>
    <property type="match status" value="1"/>
</dbReference>